<dbReference type="Gene3D" id="3.30.250.20">
    <property type="entry name" value="L1 transposable element, C-terminal domain"/>
    <property type="match status" value="1"/>
</dbReference>
<evidence type="ECO:0000313" key="3">
    <source>
        <dbReference type="Proteomes" id="UP001066276"/>
    </source>
</evidence>
<gene>
    <name evidence="2" type="ORF">NDU88_003083</name>
</gene>
<protein>
    <submittedName>
        <fullName evidence="2">Uncharacterized protein</fullName>
    </submittedName>
</protein>
<feature type="compositionally biased region" description="Polar residues" evidence="1">
    <location>
        <begin position="148"/>
        <end position="165"/>
    </location>
</feature>
<feature type="region of interest" description="Disordered" evidence="1">
    <location>
        <begin position="95"/>
        <end position="130"/>
    </location>
</feature>
<dbReference type="AlphaFoldDB" id="A0AAV7NNQ4"/>
<dbReference type="Proteomes" id="UP001066276">
    <property type="component" value="Chromosome 8"/>
</dbReference>
<organism evidence="2 3">
    <name type="scientific">Pleurodeles waltl</name>
    <name type="common">Iberian ribbed newt</name>
    <dbReference type="NCBI Taxonomy" id="8319"/>
    <lineage>
        <taxon>Eukaryota</taxon>
        <taxon>Metazoa</taxon>
        <taxon>Chordata</taxon>
        <taxon>Craniata</taxon>
        <taxon>Vertebrata</taxon>
        <taxon>Euteleostomi</taxon>
        <taxon>Amphibia</taxon>
        <taxon>Batrachia</taxon>
        <taxon>Caudata</taxon>
        <taxon>Salamandroidea</taxon>
        <taxon>Salamandridae</taxon>
        <taxon>Pleurodelinae</taxon>
        <taxon>Pleurodeles</taxon>
    </lineage>
</organism>
<dbReference type="EMBL" id="JANPWB010000012">
    <property type="protein sequence ID" value="KAJ1114853.1"/>
    <property type="molecule type" value="Genomic_DNA"/>
</dbReference>
<name>A0AAV7NNQ4_PLEWA</name>
<sequence length="201" mass="23498">MVWLLHFRDRHYILRQARLHKGLTVENSKVLIYLDFSREVQRQRAAFTSVKWKLRELEISYSMQFSARLQVDIQAVVEFFTTPQEAWSWLEHLPNSGPSSPSQRQKRYCCPRSHWRQPSPRIKLPTAEDSEEEQQRVVAAVASLGGPSLSTMSPSRRATEEQTPTARPQLLLTRVWFCSGYSWYCRQTYLEGQPRAADELI</sequence>
<dbReference type="InterPro" id="IPR042566">
    <property type="entry name" value="L1_C"/>
</dbReference>
<reference evidence="2" key="1">
    <citation type="journal article" date="2022" name="bioRxiv">
        <title>Sequencing and chromosome-scale assembly of the giantPleurodeles waltlgenome.</title>
        <authorList>
            <person name="Brown T."/>
            <person name="Elewa A."/>
            <person name="Iarovenko S."/>
            <person name="Subramanian E."/>
            <person name="Araus A.J."/>
            <person name="Petzold A."/>
            <person name="Susuki M."/>
            <person name="Suzuki K.-i.T."/>
            <person name="Hayashi T."/>
            <person name="Toyoda A."/>
            <person name="Oliveira C."/>
            <person name="Osipova E."/>
            <person name="Leigh N.D."/>
            <person name="Simon A."/>
            <person name="Yun M.H."/>
        </authorList>
    </citation>
    <scope>NUCLEOTIDE SEQUENCE</scope>
    <source>
        <strain evidence="2">20211129_DDA</strain>
        <tissue evidence="2">Liver</tissue>
    </source>
</reference>
<comment type="caution">
    <text evidence="2">The sequence shown here is derived from an EMBL/GenBank/DDBJ whole genome shotgun (WGS) entry which is preliminary data.</text>
</comment>
<keyword evidence="3" id="KW-1185">Reference proteome</keyword>
<proteinExistence type="predicted"/>
<accession>A0AAV7NNQ4</accession>
<feature type="compositionally biased region" description="Basic residues" evidence="1">
    <location>
        <begin position="104"/>
        <end position="115"/>
    </location>
</feature>
<evidence type="ECO:0000256" key="1">
    <source>
        <dbReference type="SAM" id="MobiDB-lite"/>
    </source>
</evidence>
<evidence type="ECO:0000313" key="2">
    <source>
        <dbReference type="EMBL" id="KAJ1114853.1"/>
    </source>
</evidence>
<feature type="region of interest" description="Disordered" evidence="1">
    <location>
        <begin position="145"/>
        <end position="165"/>
    </location>
</feature>